<dbReference type="PIRSF" id="PIRSF000446">
    <property type="entry name" value="Mct"/>
    <property type="match status" value="1"/>
</dbReference>
<dbReference type="NCBIfam" id="TIGR00128">
    <property type="entry name" value="fabD"/>
    <property type="match status" value="1"/>
</dbReference>
<dbReference type="InterPro" id="IPR024925">
    <property type="entry name" value="Malonyl_CoA-ACP_transAc"/>
</dbReference>
<comment type="similarity">
    <text evidence="4">Belongs to the fabD family.</text>
</comment>
<organism evidence="7 8">
    <name type="scientific">Meiothermus taiwanensis</name>
    <dbReference type="NCBI Taxonomy" id="172827"/>
    <lineage>
        <taxon>Bacteria</taxon>
        <taxon>Thermotogati</taxon>
        <taxon>Deinococcota</taxon>
        <taxon>Deinococci</taxon>
        <taxon>Thermales</taxon>
        <taxon>Thermaceae</taxon>
        <taxon>Meiothermus</taxon>
    </lineage>
</organism>
<protein>
    <recommendedName>
        <fullName evidence="4">Malonyl CoA-acyl carrier protein transacylase</fullName>
        <ecNumber evidence="4">2.3.1.39</ecNumber>
    </recommendedName>
</protein>
<dbReference type="GO" id="GO:0004314">
    <property type="term" value="F:[acyl-carrier-protein] S-malonyltransferase activity"/>
    <property type="evidence" value="ECO:0007669"/>
    <property type="project" value="UniProtKB-EC"/>
</dbReference>
<dbReference type="SMART" id="SM00827">
    <property type="entry name" value="PKS_AT"/>
    <property type="match status" value="1"/>
</dbReference>
<dbReference type="PANTHER" id="PTHR42681">
    <property type="entry name" value="MALONYL-COA-ACYL CARRIER PROTEIN TRANSACYLASE, MITOCHONDRIAL"/>
    <property type="match status" value="1"/>
</dbReference>
<evidence type="ECO:0000256" key="3">
    <source>
        <dbReference type="ARBA" id="ARBA00048462"/>
    </source>
</evidence>
<evidence type="ECO:0000313" key="8">
    <source>
        <dbReference type="Proteomes" id="UP000266089"/>
    </source>
</evidence>
<evidence type="ECO:0000256" key="1">
    <source>
        <dbReference type="ARBA" id="ARBA00022679"/>
    </source>
</evidence>
<comment type="caution">
    <text evidence="7">The sequence shown here is derived from an EMBL/GenBank/DDBJ whole genome shotgun (WGS) entry which is preliminary data.</text>
</comment>
<feature type="domain" description="Malonyl-CoA:ACP transacylase (MAT)" evidence="6">
    <location>
        <begin position="5"/>
        <end position="305"/>
    </location>
</feature>
<evidence type="ECO:0000256" key="5">
    <source>
        <dbReference type="PIRSR" id="PIRSR000446-1"/>
    </source>
</evidence>
<dbReference type="EC" id="2.3.1.39" evidence="4"/>
<feature type="active site" evidence="5">
    <location>
        <position position="89"/>
    </location>
</feature>
<dbReference type="Pfam" id="PF00698">
    <property type="entry name" value="Acyl_transf_1"/>
    <property type="match status" value="1"/>
</dbReference>
<dbReference type="InterPro" id="IPR050858">
    <property type="entry name" value="Mal-CoA-ACP_Trans/PKS_FabD"/>
</dbReference>
<dbReference type="SUPFAM" id="SSF55048">
    <property type="entry name" value="Probable ACP-binding domain of malonyl-CoA ACP transacylase"/>
    <property type="match status" value="1"/>
</dbReference>
<keyword evidence="2 4" id="KW-0012">Acyltransferase</keyword>
<dbReference type="GO" id="GO:0006633">
    <property type="term" value="P:fatty acid biosynthetic process"/>
    <property type="evidence" value="ECO:0007669"/>
    <property type="project" value="TreeGrafter"/>
</dbReference>
<reference evidence="7 8" key="1">
    <citation type="submission" date="2018-08" db="EMBL/GenBank/DDBJ databases">
        <title>Meiothermus cateniformans JCM 15151 genome sequencing project.</title>
        <authorList>
            <person name="Da Costa M.S."/>
            <person name="Albuquerque L."/>
            <person name="Raposo P."/>
            <person name="Froufe H.J.C."/>
            <person name="Barroso C.S."/>
            <person name="Egas C."/>
        </authorList>
    </citation>
    <scope>NUCLEOTIDE SEQUENCE [LARGE SCALE GENOMIC DNA]</scope>
    <source>
        <strain evidence="7 8">JCM 15151</strain>
    </source>
</reference>
<dbReference type="OrthoDB" id="9805460at2"/>
<dbReference type="Proteomes" id="UP000266089">
    <property type="component" value="Unassembled WGS sequence"/>
</dbReference>
<dbReference type="GO" id="GO:0005829">
    <property type="term" value="C:cytosol"/>
    <property type="evidence" value="ECO:0007669"/>
    <property type="project" value="TreeGrafter"/>
</dbReference>
<dbReference type="SUPFAM" id="SSF52151">
    <property type="entry name" value="FabD/lysophospholipase-like"/>
    <property type="match status" value="1"/>
</dbReference>
<comment type="catalytic activity">
    <reaction evidence="3 4">
        <text>holo-[ACP] + malonyl-CoA = malonyl-[ACP] + CoA</text>
        <dbReference type="Rhea" id="RHEA:41792"/>
        <dbReference type="Rhea" id="RHEA-COMP:9623"/>
        <dbReference type="Rhea" id="RHEA-COMP:9685"/>
        <dbReference type="ChEBI" id="CHEBI:57287"/>
        <dbReference type="ChEBI" id="CHEBI:57384"/>
        <dbReference type="ChEBI" id="CHEBI:64479"/>
        <dbReference type="ChEBI" id="CHEBI:78449"/>
        <dbReference type="EC" id="2.3.1.39"/>
    </reaction>
</comment>
<gene>
    <name evidence="7" type="primary">fabD</name>
    <name evidence="7" type="ORF">Mcate_00440</name>
</gene>
<dbReference type="InterPro" id="IPR014043">
    <property type="entry name" value="Acyl_transferase_dom"/>
</dbReference>
<feature type="active site" evidence="5">
    <location>
        <position position="194"/>
    </location>
</feature>
<dbReference type="PANTHER" id="PTHR42681:SF1">
    <property type="entry name" value="MALONYL-COA-ACYL CARRIER PROTEIN TRANSACYLASE, MITOCHONDRIAL"/>
    <property type="match status" value="1"/>
</dbReference>
<name>A0A399E480_9DEIN</name>
<dbReference type="RefSeq" id="WP_027887011.1">
    <property type="nucleotide sequence ID" value="NZ_JBHSXZ010000027.1"/>
</dbReference>
<evidence type="ECO:0000256" key="2">
    <source>
        <dbReference type="ARBA" id="ARBA00023315"/>
    </source>
</evidence>
<dbReference type="Gene3D" id="3.30.70.250">
    <property type="entry name" value="Malonyl-CoA ACP transacylase, ACP-binding"/>
    <property type="match status" value="1"/>
</dbReference>
<dbReference type="EMBL" id="QWKX01000007">
    <property type="protein sequence ID" value="RIH79265.1"/>
    <property type="molecule type" value="Genomic_DNA"/>
</dbReference>
<sequence length="306" mass="32598">MMAALFPGQGSQEIGMGRALYEGSRAAREALERAEAALPGLLKLMWEGPEEELKLTANQQPALLAVGYAAFQAYLEMGGALPSFAAGHSLGEWTAHVAAGTLSLEDGLRLVRRRGEYMQEAVPVGAGAMAAVLKVPAQTIQELTAGIAGVEIANYNSPEQTVISGTAAGVAEAAEVLKSQRARVIPLPVSAPFHSSLMRPARERLAADLAQVELSTPRFPVYSNVLAQPETRPPVIRELLLEQITHAVRWVEILQHLKEQGVRVYLEFGSGKVLTGLVGRTLEGVEARALTNPQEIAESLAVLGQG</sequence>
<dbReference type="Gene3D" id="3.40.366.10">
    <property type="entry name" value="Malonyl-Coenzyme A Acyl Carrier Protein, domain 2"/>
    <property type="match status" value="1"/>
</dbReference>
<dbReference type="AlphaFoldDB" id="A0A399E480"/>
<dbReference type="InterPro" id="IPR001227">
    <property type="entry name" value="Ac_transferase_dom_sf"/>
</dbReference>
<evidence type="ECO:0000259" key="6">
    <source>
        <dbReference type="SMART" id="SM00827"/>
    </source>
</evidence>
<dbReference type="InterPro" id="IPR016036">
    <property type="entry name" value="Malonyl_transacylase_ACP-bd"/>
</dbReference>
<dbReference type="InterPro" id="IPR004410">
    <property type="entry name" value="Malonyl_CoA-ACP_transAc_FabD"/>
</dbReference>
<evidence type="ECO:0000256" key="4">
    <source>
        <dbReference type="PIRNR" id="PIRNR000446"/>
    </source>
</evidence>
<evidence type="ECO:0000313" key="7">
    <source>
        <dbReference type="EMBL" id="RIH79265.1"/>
    </source>
</evidence>
<keyword evidence="1 4" id="KW-0808">Transferase</keyword>
<proteinExistence type="inferred from homology"/>
<accession>A0A399E480</accession>
<dbReference type="InterPro" id="IPR016035">
    <property type="entry name" value="Acyl_Trfase/lysoPLipase"/>
</dbReference>